<keyword evidence="2" id="KW-1185">Reference proteome</keyword>
<dbReference type="Proteomes" id="UP001732700">
    <property type="component" value="Chromosome 1A"/>
</dbReference>
<organism evidence="1 2">
    <name type="scientific">Avena sativa</name>
    <name type="common">Oat</name>
    <dbReference type="NCBI Taxonomy" id="4498"/>
    <lineage>
        <taxon>Eukaryota</taxon>
        <taxon>Viridiplantae</taxon>
        <taxon>Streptophyta</taxon>
        <taxon>Embryophyta</taxon>
        <taxon>Tracheophyta</taxon>
        <taxon>Spermatophyta</taxon>
        <taxon>Magnoliopsida</taxon>
        <taxon>Liliopsida</taxon>
        <taxon>Poales</taxon>
        <taxon>Poaceae</taxon>
        <taxon>BOP clade</taxon>
        <taxon>Pooideae</taxon>
        <taxon>Poodae</taxon>
        <taxon>Poeae</taxon>
        <taxon>Poeae Chloroplast Group 1 (Aveneae type)</taxon>
        <taxon>Aveninae</taxon>
        <taxon>Avena</taxon>
    </lineage>
</organism>
<reference evidence="1" key="1">
    <citation type="submission" date="2021-05" db="EMBL/GenBank/DDBJ databases">
        <authorList>
            <person name="Scholz U."/>
            <person name="Mascher M."/>
            <person name="Fiebig A."/>
        </authorList>
    </citation>
    <scope>NUCLEOTIDE SEQUENCE [LARGE SCALE GENOMIC DNA]</scope>
</reference>
<proteinExistence type="predicted"/>
<reference evidence="1" key="2">
    <citation type="submission" date="2025-09" db="UniProtKB">
        <authorList>
            <consortium name="EnsemblPlants"/>
        </authorList>
    </citation>
    <scope>IDENTIFICATION</scope>
</reference>
<protein>
    <submittedName>
        <fullName evidence="1">Uncharacterized protein</fullName>
    </submittedName>
</protein>
<evidence type="ECO:0000313" key="1">
    <source>
        <dbReference type="EnsemblPlants" id="AVESA.00010b.r2.1AG0035630.1.CDS"/>
    </source>
</evidence>
<sequence length="143" mass="15969">MSTVQEAENAVKNYHLRALFGRLVTVSKAAATATPRVARAEETPSPHRSVSSSSSSVKLFVANLPWEVDGSELKQLFSEYGEVVHAKVLYSGRGARRRSRGFGFVTMATHEGSEDAIWDLNKQVWRGRKLRVRVAREEGPRTR</sequence>
<dbReference type="EnsemblPlants" id="AVESA.00010b.r2.1AG0035630.1">
    <property type="protein sequence ID" value="AVESA.00010b.r2.1AG0035630.1.CDS"/>
    <property type="gene ID" value="AVESA.00010b.r2.1AG0035630"/>
</dbReference>
<accession>A0ACD5TDL6</accession>
<name>A0ACD5TDL6_AVESA</name>
<evidence type="ECO:0000313" key="2">
    <source>
        <dbReference type="Proteomes" id="UP001732700"/>
    </source>
</evidence>